<proteinExistence type="predicted"/>
<comment type="caution">
    <text evidence="2">The sequence shown here is derived from an EMBL/GenBank/DDBJ whole genome shotgun (WGS) entry which is preliminary data.</text>
</comment>
<dbReference type="EMBL" id="JABWSX010000001">
    <property type="protein sequence ID" value="NVL08735.1"/>
    <property type="molecule type" value="Genomic_DNA"/>
</dbReference>
<evidence type="ECO:0000259" key="1">
    <source>
        <dbReference type="Pfam" id="PF13524"/>
    </source>
</evidence>
<dbReference type="AlphaFoldDB" id="A0A973WSY6"/>
<accession>A0A973WSY6</accession>
<dbReference type="InterPro" id="IPR055259">
    <property type="entry name" value="YkvP/CgeB_Glyco_trans-like"/>
</dbReference>
<feature type="domain" description="Spore protein YkvP/CgeB glycosyl transferase-like" evidence="1">
    <location>
        <begin position="239"/>
        <end position="362"/>
    </location>
</feature>
<dbReference type="Pfam" id="PF13524">
    <property type="entry name" value="Glyco_trans_1_2"/>
    <property type="match status" value="1"/>
</dbReference>
<protein>
    <submittedName>
        <fullName evidence="2">Glycosyltransferase family 1 protein</fullName>
    </submittedName>
</protein>
<sequence>MEDRFLKRRILVASDFNAKDRAHFASSYEFCRIVTECDHADLVAPGIDNYLTKHLGGILPPHDNQSVQRDFNRLVNGVRKGLGLKNAPTIERVELDQNYDVFFFVAWSPQSFVELSRIRNWRGRCKIAVAYLIELWSSTLEEDRQYLRLLDQFDHVFLLHSASVARLSQYTAAPCSFLATGVDCLIATPYPSPPERVVDVYSMGNRAVGPHRQLVALAERRNLFYLYDSLSSGNSQVKDWREHRLLLANTIKRTRYFMGFNPAAVVSANSHKIAGEQVLPSRLFEGAAGGAVILGNAPQCAEFKEYFDWPDAVIEVSPETGDIAAVIDELDAQPERIARIRRTNAVGSLLRHDWVYRWEHILSAIGMEPLPQLHDRKSRLREVAAAAMSPLPA</sequence>
<name>A0A973WSY6_9BRAD</name>
<reference evidence="2" key="1">
    <citation type="submission" date="2020-06" db="EMBL/GenBank/DDBJ databases">
        <title>Whole Genome Sequence of Bradyrhizobium sp. Strain 66S1MB.</title>
        <authorList>
            <person name="Bromfield E."/>
            <person name="Cloutier S."/>
        </authorList>
    </citation>
    <scope>NUCLEOTIDE SEQUENCE</scope>
    <source>
        <strain evidence="2">66S1MB</strain>
    </source>
</reference>
<gene>
    <name evidence="2" type="ORF">HU230_23825</name>
</gene>
<evidence type="ECO:0000313" key="2">
    <source>
        <dbReference type="EMBL" id="NVL08735.1"/>
    </source>
</evidence>
<organism evidence="2">
    <name type="scientific">Bradyrhizobium quebecense</name>
    <dbReference type="NCBI Taxonomy" id="2748629"/>
    <lineage>
        <taxon>Bacteria</taxon>
        <taxon>Pseudomonadati</taxon>
        <taxon>Pseudomonadota</taxon>
        <taxon>Alphaproteobacteria</taxon>
        <taxon>Hyphomicrobiales</taxon>
        <taxon>Nitrobacteraceae</taxon>
        <taxon>Bradyrhizobium</taxon>
    </lineage>
</organism>
<dbReference type="RefSeq" id="WP_176532209.1">
    <property type="nucleotide sequence ID" value="NZ_CP088022.1"/>
</dbReference>